<dbReference type="PANTHER" id="PTHR43791">
    <property type="entry name" value="PERMEASE-RELATED"/>
    <property type="match status" value="1"/>
</dbReference>
<gene>
    <name evidence="9" type="ORF">KCU76_g8410</name>
</gene>
<feature type="compositionally biased region" description="Basic and acidic residues" evidence="6">
    <location>
        <begin position="1"/>
        <end position="12"/>
    </location>
</feature>
<dbReference type="Gene3D" id="1.20.1250.20">
    <property type="entry name" value="MFS general substrate transporter like domains"/>
    <property type="match status" value="2"/>
</dbReference>
<evidence type="ECO:0000256" key="2">
    <source>
        <dbReference type="ARBA" id="ARBA00022448"/>
    </source>
</evidence>
<evidence type="ECO:0000256" key="6">
    <source>
        <dbReference type="SAM" id="MobiDB-lite"/>
    </source>
</evidence>
<protein>
    <submittedName>
        <fullName evidence="9">Pantothenate transporter</fullName>
    </submittedName>
</protein>
<keyword evidence="3 7" id="KW-0812">Transmembrane</keyword>
<feature type="region of interest" description="Disordered" evidence="6">
    <location>
        <begin position="305"/>
        <end position="340"/>
    </location>
</feature>
<feature type="region of interest" description="Disordered" evidence="6">
    <location>
        <begin position="1"/>
        <end position="28"/>
    </location>
</feature>
<feature type="transmembrane region" description="Helical" evidence="7">
    <location>
        <begin position="794"/>
        <end position="813"/>
    </location>
</feature>
<evidence type="ECO:0000256" key="3">
    <source>
        <dbReference type="ARBA" id="ARBA00022692"/>
    </source>
</evidence>
<comment type="subcellular location">
    <subcellularLocation>
        <location evidence="1">Membrane</location>
        <topology evidence="1">Multi-pass membrane protein</topology>
    </subcellularLocation>
</comment>
<dbReference type="FunFam" id="1.20.1250.20:FF:000106">
    <property type="entry name" value="MFS transporter, putative"/>
    <property type="match status" value="1"/>
</dbReference>
<dbReference type="InterPro" id="IPR020846">
    <property type="entry name" value="MFS_dom"/>
</dbReference>
<name>A0A9P8EFZ2_AURME</name>
<feature type="compositionally biased region" description="Polar residues" evidence="6">
    <location>
        <begin position="260"/>
        <end position="275"/>
    </location>
</feature>
<dbReference type="AlphaFoldDB" id="A0A9P8EFZ2"/>
<evidence type="ECO:0000313" key="10">
    <source>
        <dbReference type="Proteomes" id="UP000779574"/>
    </source>
</evidence>
<proteinExistence type="predicted"/>
<feature type="region of interest" description="Disordered" evidence="6">
    <location>
        <begin position="82"/>
        <end position="113"/>
    </location>
</feature>
<dbReference type="SUPFAM" id="SSF103473">
    <property type="entry name" value="MFS general substrate transporter"/>
    <property type="match status" value="1"/>
</dbReference>
<organism evidence="9 10">
    <name type="scientific">Aureobasidium melanogenum</name>
    <name type="common">Aureobasidium pullulans var. melanogenum</name>
    <dbReference type="NCBI Taxonomy" id="46634"/>
    <lineage>
        <taxon>Eukaryota</taxon>
        <taxon>Fungi</taxon>
        <taxon>Dikarya</taxon>
        <taxon>Ascomycota</taxon>
        <taxon>Pezizomycotina</taxon>
        <taxon>Dothideomycetes</taxon>
        <taxon>Dothideomycetidae</taxon>
        <taxon>Dothideales</taxon>
        <taxon>Saccotheciaceae</taxon>
        <taxon>Aureobasidium</taxon>
    </lineage>
</organism>
<feature type="transmembrane region" description="Helical" evidence="7">
    <location>
        <begin position="717"/>
        <end position="739"/>
    </location>
</feature>
<dbReference type="InterPro" id="IPR011701">
    <property type="entry name" value="MFS"/>
</dbReference>
<feature type="transmembrane region" description="Helical" evidence="7">
    <location>
        <begin position="861"/>
        <end position="881"/>
    </location>
</feature>
<feature type="region of interest" description="Disordered" evidence="6">
    <location>
        <begin position="260"/>
        <end position="280"/>
    </location>
</feature>
<reference evidence="9" key="1">
    <citation type="journal article" date="2021" name="J Fungi (Basel)">
        <title>Virulence traits and population genomics of the black yeast Aureobasidium melanogenum.</title>
        <authorList>
            <person name="Cernosa A."/>
            <person name="Sun X."/>
            <person name="Gostincar C."/>
            <person name="Fang C."/>
            <person name="Gunde-Cimerman N."/>
            <person name="Song Z."/>
        </authorList>
    </citation>
    <scope>NUCLEOTIDE SEQUENCE</scope>
    <source>
        <strain evidence="9">EXF-9911</strain>
    </source>
</reference>
<feature type="compositionally biased region" description="Low complexity" evidence="6">
    <location>
        <begin position="85"/>
        <end position="96"/>
    </location>
</feature>
<evidence type="ECO:0000256" key="1">
    <source>
        <dbReference type="ARBA" id="ARBA00004141"/>
    </source>
</evidence>
<dbReference type="Proteomes" id="UP000779574">
    <property type="component" value="Unassembled WGS sequence"/>
</dbReference>
<feature type="transmembrane region" description="Helical" evidence="7">
    <location>
        <begin position="684"/>
        <end position="705"/>
    </location>
</feature>
<feature type="compositionally biased region" description="Polar residues" evidence="6">
    <location>
        <begin position="19"/>
        <end position="28"/>
    </location>
</feature>
<dbReference type="EMBL" id="JAHFXF010000323">
    <property type="protein sequence ID" value="KAG9690080.1"/>
    <property type="molecule type" value="Genomic_DNA"/>
</dbReference>
<dbReference type="GO" id="GO:0022857">
    <property type="term" value="F:transmembrane transporter activity"/>
    <property type="evidence" value="ECO:0007669"/>
    <property type="project" value="InterPro"/>
</dbReference>
<feature type="region of interest" description="Disordered" evidence="6">
    <location>
        <begin position="386"/>
        <end position="460"/>
    </location>
</feature>
<feature type="compositionally biased region" description="Basic and acidic residues" evidence="6">
    <location>
        <begin position="397"/>
        <end position="415"/>
    </location>
</feature>
<dbReference type="InterPro" id="IPR036259">
    <property type="entry name" value="MFS_trans_sf"/>
</dbReference>
<feature type="domain" description="Major facilitator superfamily (MFS) profile" evidence="8">
    <location>
        <begin position="556"/>
        <end position="985"/>
    </location>
</feature>
<accession>A0A9P8EFZ2</accession>
<feature type="region of interest" description="Disordered" evidence="6">
    <location>
        <begin position="49"/>
        <end position="68"/>
    </location>
</feature>
<feature type="non-terminal residue" evidence="9">
    <location>
        <position position="1017"/>
    </location>
</feature>
<feature type="compositionally biased region" description="Basic and acidic residues" evidence="6">
    <location>
        <begin position="142"/>
        <end position="153"/>
    </location>
</feature>
<evidence type="ECO:0000313" key="9">
    <source>
        <dbReference type="EMBL" id="KAG9690080.1"/>
    </source>
</evidence>
<dbReference type="GO" id="GO:0016020">
    <property type="term" value="C:membrane"/>
    <property type="evidence" value="ECO:0007669"/>
    <property type="project" value="UniProtKB-SubCell"/>
</dbReference>
<feature type="transmembrane region" description="Helical" evidence="7">
    <location>
        <begin position="922"/>
        <end position="943"/>
    </location>
</feature>
<keyword evidence="4 7" id="KW-1133">Transmembrane helix</keyword>
<evidence type="ECO:0000259" key="8">
    <source>
        <dbReference type="PROSITE" id="PS50850"/>
    </source>
</evidence>
<comment type="caution">
    <text evidence="9">The sequence shown here is derived from an EMBL/GenBank/DDBJ whole genome shotgun (WGS) entry which is preliminary data.</text>
</comment>
<evidence type="ECO:0000256" key="5">
    <source>
        <dbReference type="ARBA" id="ARBA00023136"/>
    </source>
</evidence>
<feature type="region of interest" description="Disordered" evidence="6">
    <location>
        <begin position="133"/>
        <end position="164"/>
    </location>
</feature>
<sequence length="1017" mass="113162">MTSLERIDEHTSPMKFNENVFSQSTQGPLSPLRMHAVHIEDRPIPKTVDISLTPSPSPTPNATPFSQSSLNELEPLHQTPAVNASQEQVSENQVQQTSPAIPPKSPLRGAKKTNWLSRLLSKTVGRLNCFHRDHRKKTRSKKAPEQYKHREARAGSTSYRDSSVGGGYSNPPVITIPFLGRIADYGGHLADCGGNSADCGGNSAECGGNWDLSSSDRHLYSLQNMPPTLPRTGSIAGSSSRLSQKGNVTLHTAVLTTQDAIPQQTNKPAQAQTTDYGEPSPASCLALSRRKFTKCFKIFLRSSSSKRKGVPSPAQSIQLSDQGSDQPVRLSGSEHRGRRTTARIPFGVNRPPTLYDDGQGSWVGEFGYIYRGSMDMTRSHLSLSVGGEAGAAPRPSLEAKDGYQRVDSRPVKGFKDAANGALEQDSRDARSLGEAGVEGDLPQNQQLSGDDNSHDNNEGQHISDEITEHLIFQFSDMSSKGGFNVTTDVKSPIDVDEASDKSSIDARNPFKDPKVAEYYRDLYENAQYEAREAFDPEIEWTAAEERSLVRRLDWHVCLWACIMFFALQLDRGNISQALSDNMLDDLGLTTNEYNYGQTLFKLSFMAAEVPSQLISKKLGPDRWIPMQMMLWSAVAASQAALSGRSSFYVCRVLVGVLEGGFIPDLVLWLSYFYTSTELPVRLSFFWTALNLTTIIASLLAFGIFHLDNAHGLAGWRWLFLIEGLMTFAIGAASVFLMPASAVQTKTWFRPKGWFTDREVKIVVNRVLRDDPSKGDMHNRQAITIKRLWQSLSDYDLWPIYALGLVVFIPPTPVTNYLSLTLRQLGFSTFNTNLLTIVPNAVTIITLLSLTWLSERVKERSFIAAIQNLWLLPCLVALRWWPGSGKDVWGTYALLVVLLGYPYCHAILVAWTSRNAGSVRTRTISAAVYNMSVQAGGVIGSNIYRQDDKKSFYHRGNMQIVAINCLAIALYVVAKVYYVFRNKQREKKWGAMSQEQRDDYIQNTTDQGNKRLDFRFAH</sequence>
<feature type="compositionally biased region" description="Basic and acidic residues" evidence="6">
    <location>
        <begin position="451"/>
        <end position="460"/>
    </location>
</feature>
<dbReference type="PROSITE" id="PS50850">
    <property type="entry name" value="MFS"/>
    <property type="match status" value="1"/>
</dbReference>
<feature type="transmembrane region" description="Helical" evidence="7">
    <location>
        <begin position="653"/>
        <end position="672"/>
    </location>
</feature>
<dbReference type="PANTHER" id="PTHR43791:SF29">
    <property type="entry name" value="MAJOR FACILITATOR SUPERFAMILY (MFS) PROFILE DOMAIN-CONTAINING PROTEIN"/>
    <property type="match status" value="1"/>
</dbReference>
<keyword evidence="2" id="KW-0813">Transport</keyword>
<evidence type="ECO:0000256" key="4">
    <source>
        <dbReference type="ARBA" id="ARBA00022989"/>
    </source>
</evidence>
<feature type="compositionally biased region" description="Polar residues" evidence="6">
    <location>
        <begin position="313"/>
        <end position="325"/>
    </location>
</feature>
<feature type="transmembrane region" description="Helical" evidence="7">
    <location>
        <begin position="887"/>
        <end position="910"/>
    </location>
</feature>
<dbReference type="Pfam" id="PF07690">
    <property type="entry name" value="MFS_1"/>
    <property type="match status" value="1"/>
</dbReference>
<dbReference type="FunFam" id="1.20.1250.20:FF:000247">
    <property type="entry name" value="MFS general substrate transporter"/>
    <property type="match status" value="1"/>
</dbReference>
<dbReference type="OrthoDB" id="1935484at2759"/>
<evidence type="ECO:0000256" key="7">
    <source>
        <dbReference type="SAM" id="Phobius"/>
    </source>
</evidence>
<feature type="transmembrane region" description="Helical" evidence="7">
    <location>
        <begin position="955"/>
        <end position="979"/>
    </location>
</feature>
<feature type="transmembrane region" description="Helical" evidence="7">
    <location>
        <begin position="833"/>
        <end position="852"/>
    </location>
</feature>
<keyword evidence="5 7" id="KW-0472">Membrane</keyword>
<reference evidence="9" key="2">
    <citation type="submission" date="2021-08" db="EMBL/GenBank/DDBJ databases">
        <authorList>
            <person name="Gostincar C."/>
            <person name="Sun X."/>
            <person name="Song Z."/>
            <person name="Gunde-Cimerman N."/>
        </authorList>
    </citation>
    <scope>NUCLEOTIDE SEQUENCE</scope>
    <source>
        <strain evidence="9">EXF-9911</strain>
    </source>
</reference>